<evidence type="ECO:0000256" key="1">
    <source>
        <dbReference type="ARBA" id="ARBA00004141"/>
    </source>
</evidence>
<accession>A0A916TX38</accession>
<keyword evidence="5" id="KW-1003">Cell membrane</keyword>
<dbReference type="Proteomes" id="UP000608154">
    <property type="component" value="Unassembled WGS sequence"/>
</dbReference>
<reference evidence="6" key="2">
    <citation type="submission" date="2020-09" db="EMBL/GenBank/DDBJ databases">
        <authorList>
            <person name="Sun Q."/>
            <person name="Zhou Y."/>
        </authorList>
    </citation>
    <scope>NUCLEOTIDE SEQUENCE</scope>
    <source>
        <strain evidence="6">CGMCC 1.15095</strain>
    </source>
</reference>
<comment type="caution">
    <text evidence="6">The sequence shown here is derived from an EMBL/GenBank/DDBJ whole genome shotgun (WGS) entry which is preliminary data.</text>
</comment>
<evidence type="ECO:0000313" key="7">
    <source>
        <dbReference type="Proteomes" id="UP000608154"/>
    </source>
</evidence>
<evidence type="ECO:0000256" key="2">
    <source>
        <dbReference type="ARBA" id="ARBA00022692"/>
    </source>
</evidence>
<evidence type="ECO:0000256" key="4">
    <source>
        <dbReference type="ARBA" id="ARBA00023136"/>
    </source>
</evidence>
<feature type="transmembrane region" description="Helical" evidence="5">
    <location>
        <begin position="191"/>
        <end position="220"/>
    </location>
</feature>
<dbReference type="InterPro" id="IPR051598">
    <property type="entry name" value="TSUP/Inactive_protease-like"/>
</dbReference>
<keyword evidence="4 5" id="KW-0472">Membrane</keyword>
<feature type="transmembrane region" description="Helical" evidence="5">
    <location>
        <begin position="155"/>
        <end position="176"/>
    </location>
</feature>
<evidence type="ECO:0000256" key="3">
    <source>
        <dbReference type="ARBA" id="ARBA00022989"/>
    </source>
</evidence>
<feature type="transmembrane region" description="Helical" evidence="5">
    <location>
        <begin position="255"/>
        <end position="274"/>
    </location>
</feature>
<gene>
    <name evidence="6" type="ORF">GCM10011494_38240</name>
</gene>
<keyword evidence="2 5" id="KW-0812">Transmembrane</keyword>
<dbReference type="EMBL" id="BMHK01000054">
    <property type="protein sequence ID" value="GGC15705.1"/>
    <property type="molecule type" value="Genomic_DNA"/>
</dbReference>
<comment type="subcellular location">
    <subcellularLocation>
        <location evidence="5">Cell membrane</location>
        <topology evidence="5">Multi-pass membrane protein</topology>
    </subcellularLocation>
    <subcellularLocation>
        <location evidence="1">Membrane</location>
        <topology evidence="1">Multi-pass membrane protein</topology>
    </subcellularLocation>
</comment>
<dbReference type="AlphaFoldDB" id="A0A916TX38"/>
<evidence type="ECO:0000256" key="5">
    <source>
        <dbReference type="RuleBase" id="RU363041"/>
    </source>
</evidence>
<keyword evidence="7" id="KW-1185">Reference proteome</keyword>
<feature type="transmembrane region" description="Helical" evidence="5">
    <location>
        <begin position="6"/>
        <end position="26"/>
    </location>
</feature>
<comment type="similarity">
    <text evidence="5">Belongs to the 4-toluene sulfonate uptake permease (TSUP) (TC 2.A.102) family.</text>
</comment>
<dbReference type="Pfam" id="PF01925">
    <property type="entry name" value="TauE"/>
    <property type="match status" value="1"/>
</dbReference>
<protein>
    <recommendedName>
        <fullName evidence="5">Probable membrane transporter protein</fullName>
    </recommendedName>
</protein>
<organism evidence="6 7">
    <name type="scientific">Novosphingobium endophyticum</name>
    <dbReference type="NCBI Taxonomy" id="1955250"/>
    <lineage>
        <taxon>Bacteria</taxon>
        <taxon>Pseudomonadati</taxon>
        <taxon>Pseudomonadota</taxon>
        <taxon>Alphaproteobacteria</taxon>
        <taxon>Sphingomonadales</taxon>
        <taxon>Sphingomonadaceae</taxon>
        <taxon>Novosphingobium</taxon>
    </lineage>
</organism>
<dbReference type="RefSeq" id="WP_188773161.1">
    <property type="nucleotide sequence ID" value="NZ_BMHK01000054.1"/>
</dbReference>
<evidence type="ECO:0000313" key="6">
    <source>
        <dbReference type="EMBL" id="GGC15705.1"/>
    </source>
</evidence>
<name>A0A916TX38_9SPHN</name>
<reference evidence="6" key="1">
    <citation type="journal article" date="2014" name="Int. J. Syst. Evol. Microbiol.">
        <title>Complete genome sequence of Corynebacterium casei LMG S-19264T (=DSM 44701T), isolated from a smear-ripened cheese.</title>
        <authorList>
            <consortium name="US DOE Joint Genome Institute (JGI-PGF)"/>
            <person name="Walter F."/>
            <person name="Albersmeier A."/>
            <person name="Kalinowski J."/>
            <person name="Ruckert C."/>
        </authorList>
    </citation>
    <scope>NUCLEOTIDE SEQUENCE</scope>
    <source>
        <strain evidence="6">CGMCC 1.15095</strain>
    </source>
</reference>
<dbReference type="GO" id="GO:0005886">
    <property type="term" value="C:plasma membrane"/>
    <property type="evidence" value="ECO:0007669"/>
    <property type="project" value="UniProtKB-SubCell"/>
</dbReference>
<feature type="transmembrane region" description="Helical" evidence="5">
    <location>
        <begin position="227"/>
        <end position="249"/>
    </location>
</feature>
<feature type="transmembrane region" description="Helical" evidence="5">
    <location>
        <begin position="38"/>
        <end position="66"/>
    </location>
</feature>
<dbReference type="InterPro" id="IPR002781">
    <property type="entry name" value="TM_pro_TauE-like"/>
</dbReference>
<dbReference type="PANTHER" id="PTHR43701:SF2">
    <property type="entry name" value="MEMBRANE TRANSPORTER PROTEIN YJNA-RELATED"/>
    <property type="match status" value="1"/>
</dbReference>
<sequence>MERPAPRIVAPGAALLLILYLLYWFIGRPELEQLLRLWPLPAVGVIGAVIANTSGTGGGVVFVPVFNALRELSVLDLSPVQVTAASFGIQSMGMSMGALRWTDRLLHQRHYALLPGHAWVERRDFVKVVSAVLVLSLPAMLATQRLARFDSHDVLMAYKLFSIVLGTALVILTWTINRNRPEKARLEPVDLAAIMLLAIPGGFITAQFSVGIGELVALYLFCRHYPVLLCTGAACVISAVSVLAGLPFHIAAGNVPWAVVLLAGPGAALGGFLARPVALFLGARRLKTCDGLWIVCSAVYLLYLGRR</sequence>
<dbReference type="PANTHER" id="PTHR43701">
    <property type="entry name" value="MEMBRANE TRANSPORTER PROTEIN MJ0441-RELATED"/>
    <property type="match status" value="1"/>
</dbReference>
<keyword evidence="3 5" id="KW-1133">Transmembrane helix</keyword>
<proteinExistence type="inferred from homology"/>